<dbReference type="PANTHER" id="PTHR35201:SF4">
    <property type="entry name" value="BETA-PINACENE SYNTHASE-RELATED"/>
    <property type="match status" value="1"/>
</dbReference>
<proteinExistence type="inferred from homology"/>
<evidence type="ECO:0000256" key="3">
    <source>
        <dbReference type="ARBA" id="ARBA00022723"/>
    </source>
</evidence>
<evidence type="ECO:0000256" key="5">
    <source>
        <dbReference type="ARBA" id="ARBA00023239"/>
    </source>
</evidence>
<dbReference type="Proteomes" id="UP000305067">
    <property type="component" value="Unassembled WGS sequence"/>
</dbReference>
<keyword evidence="4 6" id="KW-0460">Magnesium</keyword>
<gene>
    <name evidence="7" type="ORF">BDV98DRAFT_657240</name>
</gene>
<keyword evidence="5 6" id="KW-0456">Lyase</keyword>
<evidence type="ECO:0000256" key="1">
    <source>
        <dbReference type="ARBA" id="ARBA00001946"/>
    </source>
</evidence>
<dbReference type="PANTHER" id="PTHR35201">
    <property type="entry name" value="TERPENE SYNTHASE"/>
    <property type="match status" value="1"/>
</dbReference>
<reference evidence="7 8" key="1">
    <citation type="journal article" date="2019" name="Nat. Ecol. Evol.">
        <title>Megaphylogeny resolves global patterns of mushroom evolution.</title>
        <authorList>
            <person name="Varga T."/>
            <person name="Krizsan K."/>
            <person name="Foldi C."/>
            <person name="Dima B."/>
            <person name="Sanchez-Garcia M."/>
            <person name="Sanchez-Ramirez S."/>
            <person name="Szollosi G.J."/>
            <person name="Szarkandi J.G."/>
            <person name="Papp V."/>
            <person name="Albert L."/>
            <person name="Andreopoulos W."/>
            <person name="Angelini C."/>
            <person name="Antonin V."/>
            <person name="Barry K.W."/>
            <person name="Bougher N.L."/>
            <person name="Buchanan P."/>
            <person name="Buyck B."/>
            <person name="Bense V."/>
            <person name="Catcheside P."/>
            <person name="Chovatia M."/>
            <person name="Cooper J."/>
            <person name="Damon W."/>
            <person name="Desjardin D."/>
            <person name="Finy P."/>
            <person name="Geml J."/>
            <person name="Haridas S."/>
            <person name="Hughes K."/>
            <person name="Justo A."/>
            <person name="Karasinski D."/>
            <person name="Kautmanova I."/>
            <person name="Kiss B."/>
            <person name="Kocsube S."/>
            <person name="Kotiranta H."/>
            <person name="LaButti K.M."/>
            <person name="Lechner B.E."/>
            <person name="Liimatainen K."/>
            <person name="Lipzen A."/>
            <person name="Lukacs Z."/>
            <person name="Mihaltcheva S."/>
            <person name="Morgado L.N."/>
            <person name="Niskanen T."/>
            <person name="Noordeloos M.E."/>
            <person name="Ohm R.A."/>
            <person name="Ortiz-Santana B."/>
            <person name="Ovrebo C."/>
            <person name="Racz N."/>
            <person name="Riley R."/>
            <person name="Savchenko A."/>
            <person name="Shiryaev A."/>
            <person name="Soop K."/>
            <person name="Spirin V."/>
            <person name="Szebenyi C."/>
            <person name="Tomsovsky M."/>
            <person name="Tulloss R.E."/>
            <person name="Uehling J."/>
            <person name="Grigoriev I.V."/>
            <person name="Vagvolgyi C."/>
            <person name="Papp T."/>
            <person name="Martin F.M."/>
            <person name="Miettinen O."/>
            <person name="Hibbett D.S."/>
            <person name="Nagy L.G."/>
        </authorList>
    </citation>
    <scope>NUCLEOTIDE SEQUENCE [LARGE SCALE GENOMIC DNA]</scope>
    <source>
        <strain evidence="7 8">CBS 309.79</strain>
    </source>
</reference>
<dbReference type="SUPFAM" id="SSF48576">
    <property type="entry name" value="Terpenoid synthases"/>
    <property type="match status" value="1"/>
</dbReference>
<evidence type="ECO:0000256" key="2">
    <source>
        <dbReference type="ARBA" id="ARBA00006333"/>
    </source>
</evidence>
<dbReference type="Gene3D" id="1.10.600.10">
    <property type="entry name" value="Farnesyl Diphosphate Synthase"/>
    <property type="match status" value="1"/>
</dbReference>
<dbReference type="GO" id="GO:0046872">
    <property type="term" value="F:metal ion binding"/>
    <property type="evidence" value="ECO:0007669"/>
    <property type="project" value="UniProtKB-KW"/>
</dbReference>
<dbReference type="SFLD" id="SFLDS00005">
    <property type="entry name" value="Isoprenoid_Synthase_Type_I"/>
    <property type="match status" value="1"/>
</dbReference>
<evidence type="ECO:0000256" key="4">
    <source>
        <dbReference type="ARBA" id="ARBA00022842"/>
    </source>
</evidence>
<dbReference type="EMBL" id="ML178833">
    <property type="protein sequence ID" value="TFK99412.1"/>
    <property type="molecule type" value="Genomic_DNA"/>
</dbReference>
<dbReference type="AlphaFoldDB" id="A0A5C3QBL0"/>
<evidence type="ECO:0000313" key="8">
    <source>
        <dbReference type="Proteomes" id="UP000305067"/>
    </source>
</evidence>
<keyword evidence="3 6" id="KW-0479">Metal-binding</keyword>
<name>A0A5C3QBL0_9AGAR</name>
<dbReference type="STRING" id="1884261.A0A5C3QBL0"/>
<dbReference type="Pfam" id="PF19086">
    <property type="entry name" value="Terpene_syn_C_2"/>
    <property type="match status" value="1"/>
</dbReference>
<keyword evidence="8" id="KW-1185">Reference proteome</keyword>
<evidence type="ECO:0000256" key="6">
    <source>
        <dbReference type="RuleBase" id="RU366034"/>
    </source>
</evidence>
<dbReference type="OrthoDB" id="2861623at2759"/>
<comment type="cofactor">
    <cofactor evidence="1 6">
        <name>Mg(2+)</name>
        <dbReference type="ChEBI" id="CHEBI:18420"/>
    </cofactor>
</comment>
<evidence type="ECO:0000313" key="7">
    <source>
        <dbReference type="EMBL" id="TFK99412.1"/>
    </source>
</evidence>
<protein>
    <recommendedName>
        <fullName evidence="6">Terpene synthase</fullName>
        <ecNumber evidence="6">4.2.3.-</ecNumber>
    </recommendedName>
</protein>
<comment type="similarity">
    <text evidence="2 6">Belongs to the terpene synthase family.</text>
</comment>
<sequence>MKMTFYPNTKPVALLHFPDLLADSPWALNPNPLLAQVERECQQWWSQYDVFPFGKKRELFKKQGFGMFAAIMHPRAGHVYLTNTAHYLYFLFAFDDIAEKVSAAEVIDMAKAVFAKLDPTAFPGPVPKVKGPIRELVRCMTSIWKDLLKTSTPTFQRRFIADFKDYIDAVIAEVSDKNQHHTPDLESYVSARRKTGACRTTFDFIEYVDHLDVPDSIYASPLMDELSDAGNDIITWSNDIYSFNREYWQGIHNYNMVSVMMNQNKVSVQEAINATAELYRARVQNFVDIKEQFLESVAESFDDPRVLDHTAQYIQGLEDSLIGCIEFNFASNRYFGEHSEVVRRELVIPFAPGPARPLPGKAY</sequence>
<dbReference type="SFLD" id="SFLDG01020">
    <property type="entry name" value="Terpene_Cyclase_Like_2"/>
    <property type="match status" value="1"/>
</dbReference>
<accession>A0A5C3QBL0</accession>
<dbReference type="EC" id="4.2.3.-" evidence="6"/>
<dbReference type="InterPro" id="IPR034686">
    <property type="entry name" value="Terpene_cyclase-like_2"/>
</dbReference>
<organism evidence="7 8">
    <name type="scientific">Pterulicium gracile</name>
    <dbReference type="NCBI Taxonomy" id="1884261"/>
    <lineage>
        <taxon>Eukaryota</taxon>
        <taxon>Fungi</taxon>
        <taxon>Dikarya</taxon>
        <taxon>Basidiomycota</taxon>
        <taxon>Agaricomycotina</taxon>
        <taxon>Agaricomycetes</taxon>
        <taxon>Agaricomycetidae</taxon>
        <taxon>Agaricales</taxon>
        <taxon>Pleurotineae</taxon>
        <taxon>Pterulaceae</taxon>
        <taxon>Pterulicium</taxon>
    </lineage>
</organism>
<dbReference type="InterPro" id="IPR008949">
    <property type="entry name" value="Isoprenoid_synthase_dom_sf"/>
</dbReference>
<dbReference type="GO" id="GO:0008299">
    <property type="term" value="P:isoprenoid biosynthetic process"/>
    <property type="evidence" value="ECO:0007669"/>
    <property type="project" value="UniProtKB-ARBA"/>
</dbReference>
<dbReference type="GO" id="GO:0010333">
    <property type="term" value="F:terpene synthase activity"/>
    <property type="evidence" value="ECO:0007669"/>
    <property type="project" value="InterPro"/>
</dbReference>